<evidence type="ECO:0008006" key="4">
    <source>
        <dbReference type="Google" id="ProtNLM"/>
    </source>
</evidence>
<dbReference type="GO" id="GO:0046872">
    <property type="term" value="F:metal ion binding"/>
    <property type="evidence" value="ECO:0007669"/>
    <property type="project" value="InterPro"/>
</dbReference>
<dbReference type="GO" id="GO:0006801">
    <property type="term" value="P:superoxide metabolic process"/>
    <property type="evidence" value="ECO:0007669"/>
    <property type="project" value="InterPro"/>
</dbReference>
<dbReference type="OrthoDB" id="1451403at2"/>
<dbReference type="EMBL" id="FQWQ01000002">
    <property type="protein sequence ID" value="SHH14891.1"/>
    <property type="molecule type" value="Genomic_DNA"/>
</dbReference>
<protein>
    <recommendedName>
        <fullName evidence="4">CHRD domain-containing protein</fullName>
    </recommendedName>
</protein>
<name>A0A1M5QM51_9BACT</name>
<evidence type="ECO:0000313" key="3">
    <source>
        <dbReference type="Proteomes" id="UP000184212"/>
    </source>
</evidence>
<dbReference type="InterPro" id="IPR036423">
    <property type="entry name" value="SOD-like_Cu/Zn_dom_sf"/>
</dbReference>
<reference evidence="2 3" key="1">
    <citation type="submission" date="2016-11" db="EMBL/GenBank/DDBJ databases">
        <authorList>
            <person name="Jaros S."/>
            <person name="Januszkiewicz K."/>
            <person name="Wedrychowicz H."/>
        </authorList>
    </citation>
    <scope>NUCLEOTIDE SEQUENCE [LARGE SCALE GENOMIC DNA]</scope>
    <source>
        <strain evidence="2 3">DSM 24574</strain>
    </source>
</reference>
<dbReference type="RefSeq" id="WP_073135334.1">
    <property type="nucleotide sequence ID" value="NZ_FQWQ01000002.1"/>
</dbReference>
<sequence>MKKLILGVLTMGMLLSACRESEQAVNSDLTGNQTVYSLQAGSTYNISGTVTFKEKKDGTALIDLALTGTEGTAEFPVHLHMGNIAAPDAAVAALLNPVQGKSGASETNLLQLADESKVTYAQLLQLNACVKVHLGATGPDRDIILAAGNIGQAASSDVSSGRLGISACKSE</sequence>
<dbReference type="Proteomes" id="UP000184212">
    <property type="component" value="Unassembled WGS sequence"/>
</dbReference>
<gene>
    <name evidence="2" type="ORF">SAMN04488109_2886</name>
</gene>
<evidence type="ECO:0000313" key="2">
    <source>
        <dbReference type="EMBL" id="SHH14891.1"/>
    </source>
</evidence>
<dbReference type="Gene3D" id="2.60.40.200">
    <property type="entry name" value="Superoxide dismutase, copper/zinc binding domain"/>
    <property type="match status" value="1"/>
</dbReference>
<dbReference type="AlphaFoldDB" id="A0A1M5QM51"/>
<dbReference type="PROSITE" id="PS51257">
    <property type="entry name" value="PROKAR_LIPOPROTEIN"/>
    <property type="match status" value="1"/>
</dbReference>
<organism evidence="2 3">
    <name type="scientific">Chryseolinea serpens</name>
    <dbReference type="NCBI Taxonomy" id="947013"/>
    <lineage>
        <taxon>Bacteria</taxon>
        <taxon>Pseudomonadati</taxon>
        <taxon>Bacteroidota</taxon>
        <taxon>Cytophagia</taxon>
        <taxon>Cytophagales</taxon>
        <taxon>Fulvivirgaceae</taxon>
        <taxon>Chryseolinea</taxon>
    </lineage>
</organism>
<dbReference type="SUPFAM" id="SSF49329">
    <property type="entry name" value="Cu,Zn superoxide dismutase-like"/>
    <property type="match status" value="1"/>
</dbReference>
<comment type="similarity">
    <text evidence="1">Belongs to the Cu-Zn superoxide dismutase family.</text>
</comment>
<evidence type="ECO:0000256" key="1">
    <source>
        <dbReference type="ARBA" id="ARBA00010457"/>
    </source>
</evidence>
<proteinExistence type="inferred from homology"/>
<accession>A0A1M5QM51</accession>
<keyword evidence="3" id="KW-1185">Reference proteome</keyword>
<dbReference type="STRING" id="947013.SAMN04488109_2886"/>